<dbReference type="InterPro" id="IPR001680">
    <property type="entry name" value="WD40_rpt"/>
</dbReference>
<organism evidence="4 5">
    <name type="scientific">Trichoplax adhaerens</name>
    <name type="common">Trichoplax reptans</name>
    <dbReference type="NCBI Taxonomy" id="10228"/>
    <lineage>
        <taxon>Eukaryota</taxon>
        <taxon>Metazoa</taxon>
        <taxon>Placozoa</taxon>
        <taxon>Uniplacotomia</taxon>
        <taxon>Trichoplacea</taxon>
        <taxon>Trichoplacidae</taxon>
        <taxon>Trichoplax</taxon>
    </lineage>
</organism>
<dbReference type="EMBL" id="DS985241">
    <property type="protein sequence ID" value="EDV28437.1"/>
    <property type="molecule type" value="Genomic_DNA"/>
</dbReference>
<dbReference type="Gene3D" id="2.130.10.10">
    <property type="entry name" value="YVTN repeat-like/Quinoprotein amine dehydrogenase"/>
    <property type="match status" value="3"/>
</dbReference>
<dbReference type="InterPro" id="IPR036322">
    <property type="entry name" value="WD40_repeat_dom_sf"/>
</dbReference>
<dbReference type="KEGG" id="tad:TRIADDRAFT_51347"/>
<dbReference type="InterPro" id="IPR019775">
    <property type="entry name" value="WD40_repeat_CS"/>
</dbReference>
<dbReference type="InterPro" id="IPR020472">
    <property type="entry name" value="WD40_PAC1"/>
</dbReference>
<dbReference type="Proteomes" id="UP000009022">
    <property type="component" value="Unassembled WGS sequence"/>
</dbReference>
<keyword evidence="1 3" id="KW-0853">WD repeat</keyword>
<dbReference type="InParanoid" id="B3RIK1"/>
<feature type="repeat" description="WD" evidence="3">
    <location>
        <begin position="678"/>
        <end position="717"/>
    </location>
</feature>
<dbReference type="OMA" id="QSNVGHT"/>
<keyword evidence="5" id="KW-1185">Reference proteome</keyword>
<feature type="repeat" description="WD" evidence="3">
    <location>
        <begin position="491"/>
        <end position="537"/>
    </location>
</feature>
<dbReference type="eggNOG" id="KOG0274">
    <property type="taxonomic scope" value="Eukaryota"/>
</dbReference>
<dbReference type="STRING" id="10228.B3RIK1"/>
<evidence type="ECO:0000256" key="3">
    <source>
        <dbReference type="PROSITE-ProRule" id="PRU00221"/>
    </source>
</evidence>
<dbReference type="SUPFAM" id="SSF50978">
    <property type="entry name" value="WD40 repeat-like"/>
    <property type="match status" value="1"/>
</dbReference>
<gene>
    <name evidence="4" type="ORF">TRIADDRAFT_51347</name>
</gene>
<feature type="repeat" description="WD" evidence="3">
    <location>
        <begin position="596"/>
        <end position="627"/>
    </location>
</feature>
<accession>B3RIK1</accession>
<name>B3RIK1_TRIAD</name>
<evidence type="ECO:0000256" key="2">
    <source>
        <dbReference type="ARBA" id="ARBA00022737"/>
    </source>
</evidence>
<feature type="repeat" description="WD" evidence="3">
    <location>
        <begin position="177"/>
        <end position="212"/>
    </location>
</feature>
<dbReference type="HOGENOM" id="CLU_021850_0_0_1"/>
<dbReference type="SMART" id="SM00320">
    <property type="entry name" value="WD40"/>
    <property type="match status" value="9"/>
</dbReference>
<dbReference type="PROSITE" id="PS50082">
    <property type="entry name" value="WD_REPEATS_2"/>
    <property type="match status" value="4"/>
</dbReference>
<evidence type="ECO:0000313" key="4">
    <source>
        <dbReference type="EMBL" id="EDV28437.1"/>
    </source>
</evidence>
<dbReference type="AlphaFoldDB" id="B3RIK1"/>
<dbReference type="PANTHER" id="PTHR19848">
    <property type="entry name" value="WD40 REPEAT PROTEIN"/>
    <property type="match status" value="1"/>
</dbReference>
<dbReference type="Pfam" id="PF00400">
    <property type="entry name" value="WD40"/>
    <property type="match status" value="4"/>
</dbReference>
<proteinExistence type="predicted"/>
<keyword evidence="2" id="KW-0677">Repeat</keyword>
<dbReference type="PhylomeDB" id="B3RIK1"/>
<dbReference type="GeneID" id="6749660"/>
<evidence type="ECO:0000313" key="5">
    <source>
        <dbReference type="Proteomes" id="UP000009022"/>
    </source>
</evidence>
<dbReference type="PANTHER" id="PTHR19848:SF8">
    <property type="entry name" value="F-BOX AND WD REPEAT DOMAIN CONTAINING 7"/>
    <property type="match status" value="1"/>
</dbReference>
<dbReference type="OrthoDB" id="6262491at2759"/>
<dbReference type="RefSeq" id="XP_002107639.1">
    <property type="nucleotide sequence ID" value="XM_002107603.1"/>
</dbReference>
<protein>
    <submittedName>
        <fullName evidence="4">Uncharacterized protein</fullName>
    </submittedName>
</protein>
<dbReference type="CTD" id="6749660"/>
<evidence type="ECO:0000256" key="1">
    <source>
        <dbReference type="ARBA" id="ARBA00022574"/>
    </source>
</evidence>
<sequence>MSMERQFFIKDSHNKQITAIGYHPARRVYIIGFEDGLTKTMEVDTGQVISSTQLHSGWITDYFYWAESKLFFSSSNDGTIIAWGTAGSAHEIFGLGLPIYAMGFNSRKNLLVLGVKNGVFLFALKYAFVSEENDDIVKCIRCNESRVYTGSYDRRLIIYDAYYYPGDVGLKIVTKVNAAHDAGITSLEIFSDNENNTWIVTGSFDKIVKVWSQDGKVILKHDAFTEAINDLCYVQRSKTIWIAAGSPKANLFDPKTGEDVSDFIGTFQNDDYEGENYIITSLMYVHEMNTVIARKAPILMFTGTTKGEIAKWEQLQANNFTYTKEIYNYSEATSKLAIQLMEKQEEDCRKVYNVNRERFLSSISSIITTGDSNPSRQSFSPSILSSSSSESTALNRVRSSNNCAYIKSIFIESLDDLVIASEDSNIYVWGFDETAINLLNNIDPPKDAGLVERYSVLLDANSDLLKKHGSLQADQESVNNRVAGFICKFVLTGHTGCVTSLAIVERGSGYDTTYLISGGWDRKIYVWDLEAKKLHDILRGDDDYSNNNDELASDGIILDIEYCKERNEFAYASSDRLVYVRQFSSRGSEMRLVNVLQGHDGEVTQVRWCALHQLWITGSEDGTIRLWTADGISYDTVLNAHGSVAVLCIDQINGCILAGVQHAIRVYDPEYKTLVQTNYGHKDSVRDIIHIHERNQYISVSWDKTIRIWNAYKKRNM</sequence>
<reference evidence="4 5" key="1">
    <citation type="journal article" date="2008" name="Nature">
        <title>The Trichoplax genome and the nature of placozoans.</title>
        <authorList>
            <person name="Srivastava M."/>
            <person name="Begovic E."/>
            <person name="Chapman J."/>
            <person name="Putnam N.H."/>
            <person name="Hellsten U."/>
            <person name="Kawashima T."/>
            <person name="Kuo A."/>
            <person name="Mitros T."/>
            <person name="Salamov A."/>
            <person name="Carpenter M.L."/>
            <person name="Signorovitch A.Y."/>
            <person name="Moreno M.A."/>
            <person name="Kamm K."/>
            <person name="Grimwood J."/>
            <person name="Schmutz J."/>
            <person name="Shapiro H."/>
            <person name="Grigoriev I.V."/>
            <person name="Buss L.W."/>
            <person name="Schierwater B."/>
            <person name="Dellaporta S.L."/>
            <person name="Rokhsar D.S."/>
        </authorList>
    </citation>
    <scope>NUCLEOTIDE SEQUENCE [LARGE SCALE GENOMIC DNA]</scope>
    <source>
        <strain evidence="4 5">Grell-BS-1999</strain>
    </source>
</reference>
<dbReference type="PROSITE" id="PS50294">
    <property type="entry name" value="WD_REPEATS_REGION"/>
    <property type="match status" value="3"/>
</dbReference>
<dbReference type="PRINTS" id="PR00320">
    <property type="entry name" value="GPROTEINBRPT"/>
</dbReference>
<dbReference type="InterPro" id="IPR015943">
    <property type="entry name" value="WD40/YVTN_repeat-like_dom_sf"/>
</dbReference>
<dbReference type="PROSITE" id="PS00678">
    <property type="entry name" value="WD_REPEATS_1"/>
    <property type="match status" value="1"/>
</dbReference>